<evidence type="ECO:0000256" key="1">
    <source>
        <dbReference type="SAM" id="Phobius"/>
    </source>
</evidence>
<keyword evidence="3" id="KW-1185">Reference proteome</keyword>
<organism evidence="2 3">
    <name type="scientific">Cuscuta australis</name>
    <dbReference type="NCBI Taxonomy" id="267555"/>
    <lineage>
        <taxon>Eukaryota</taxon>
        <taxon>Viridiplantae</taxon>
        <taxon>Streptophyta</taxon>
        <taxon>Embryophyta</taxon>
        <taxon>Tracheophyta</taxon>
        <taxon>Spermatophyta</taxon>
        <taxon>Magnoliopsida</taxon>
        <taxon>eudicotyledons</taxon>
        <taxon>Gunneridae</taxon>
        <taxon>Pentapetalae</taxon>
        <taxon>asterids</taxon>
        <taxon>lamiids</taxon>
        <taxon>Solanales</taxon>
        <taxon>Convolvulaceae</taxon>
        <taxon>Cuscuteae</taxon>
        <taxon>Cuscuta</taxon>
        <taxon>Cuscuta subgen. Grammica</taxon>
        <taxon>Cuscuta sect. Cleistogrammica</taxon>
    </lineage>
</organism>
<keyword evidence="1" id="KW-1133">Transmembrane helix</keyword>
<dbReference type="Proteomes" id="UP000249390">
    <property type="component" value="Unassembled WGS sequence"/>
</dbReference>
<sequence>MAKSGSIRLCCVLLILNVVGAILGLSAGAQLQKHEMNGPGCRSTVAGSLLVLALIALAIEAILWTLSVCQCFFIPDTSEGIIKAPKAVKIIYGLLLLVAILAIFLLVVGACQNSGNSKSCAHPHLYRLIYAGGILCFAPALCVSVDLILLKCH</sequence>
<feature type="transmembrane region" description="Helical" evidence="1">
    <location>
        <begin position="87"/>
        <end position="108"/>
    </location>
</feature>
<protein>
    <submittedName>
        <fullName evidence="2">Uncharacterized protein</fullName>
    </submittedName>
</protein>
<comment type="caution">
    <text evidence="2">The sequence shown here is derived from an EMBL/GenBank/DDBJ whole genome shotgun (WGS) entry which is preliminary data.</text>
</comment>
<evidence type="ECO:0000313" key="3">
    <source>
        <dbReference type="Proteomes" id="UP000249390"/>
    </source>
</evidence>
<keyword evidence="1" id="KW-0812">Transmembrane</keyword>
<dbReference type="AlphaFoldDB" id="A0A328E177"/>
<feature type="transmembrane region" description="Helical" evidence="1">
    <location>
        <begin position="128"/>
        <end position="150"/>
    </location>
</feature>
<name>A0A328E177_9ASTE</name>
<proteinExistence type="predicted"/>
<dbReference type="EMBL" id="NQVE01000067">
    <property type="protein sequence ID" value="RAL50201.1"/>
    <property type="molecule type" value="Genomic_DNA"/>
</dbReference>
<accession>A0A328E177</accession>
<gene>
    <name evidence="2" type="ORF">DM860_007875</name>
</gene>
<keyword evidence="1" id="KW-0472">Membrane</keyword>
<evidence type="ECO:0000313" key="2">
    <source>
        <dbReference type="EMBL" id="RAL50201.1"/>
    </source>
</evidence>
<feature type="transmembrane region" description="Helical" evidence="1">
    <location>
        <begin position="7"/>
        <end position="29"/>
    </location>
</feature>
<feature type="transmembrane region" description="Helical" evidence="1">
    <location>
        <begin position="49"/>
        <end position="75"/>
    </location>
</feature>
<reference evidence="2 3" key="1">
    <citation type="submission" date="2018-06" db="EMBL/GenBank/DDBJ databases">
        <title>The Genome of Cuscuta australis (Dodder) Provides Insight into the Evolution of Plant Parasitism.</title>
        <authorList>
            <person name="Liu H."/>
        </authorList>
    </citation>
    <scope>NUCLEOTIDE SEQUENCE [LARGE SCALE GENOMIC DNA]</scope>
    <source>
        <strain evidence="3">cv. Yunnan</strain>
        <tissue evidence="2">Vines</tissue>
    </source>
</reference>